<dbReference type="SMART" id="SM00935">
    <property type="entry name" value="OmpH"/>
    <property type="match status" value="1"/>
</dbReference>
<feature type="signal peptide" evidence="4">
    <location>
        <begin position="1"/>
        <end position="23"/>
    </location>
</feature>
<organism evidence="5 6">
    <name type="scientific">Lacibacterium aquatile</name>
    <dbReference type="NCBI Taxonomy" id="1168082"/>
    <lineage>
        <taxon>Bacteria</taxon>
        <taxon>Pseudomonadati</taxon>
        <taxon>Pseudomonadota</taxon>
        <taxon>Alphaproteobacteria</taxon>
        <taxon>Rhodospirillales</taxon>
        <taxon>Rhodospirillaceae</taxon>
    </lineage>
</organism>
<dbReference type="Gene3D" id="3.30.910.20">
    <property type="entry name" value="Skp domain"/>
    <property type="match status" value="1"/>
</dbReference>
<name>A0ABW5DJI7_9PROT</name>
<dbReference type="Pfam" id="PF03938">
    <property type="entry name" value="OmpH"/>
    <property type="match status" value="1"/>
</dbReference>
<feature type="compositionally biased region" description="Basic and acidic residues" evidence="3">
    <location>
        <begin position="120"/>
        <end position="133"/>
    </location>
</feature>
<evidence type="ECO:0000313" key="6">
    <source>
        <dbReference type="Proteomes" id="UP001597295"/>
    </source>
</evidence>
<feature type="compositionally biased region" description="Polar residues" evidence="3">
    <location>
        <begin position="135"/>
        <end position="146"/>
    </location>
</feature>
<reference evidence="6" key="1">
    <citation type="journal article" date="2019" name="Int. J. Syst. Evol. Microbiol.">
        <title>The Global Catalogue of Microorganisms (GCM) 10K type strain sequencing project: providing services to taxonomists for standard genome sequencing and annotation.</title>
        <authorList>
            <consortium name="The Broad Institute Genomics Platform"/>
            <consortium name="The Broad Institute Genome Sequencing Center for Infectious Disease"/>
            <person name="Wu L."/>
            <person name="Ma J."/>
        </authorList>
    </citation>
    <scope>NUCLEOTIDE SEQUENCE [LARGE SCALE GENOMIC DNA]</scope>
    <source>
        <strain evidence="6">CGMCC 1.19062</strain>
    </source>
</reference>
<evidence type="ECO:0000256" key="3">
    <source>
        <dbReference type="SAM" id="MobiDB-lite"/>
    </source>
</evidence>
<accession>A0ABW5DJI7</accession>
<comment type="caution">
    <text evidence="5">The sequence shown here is derived from an EMBL/GenBank/DDBJ whole genome shotgun (WGS) entry which is preliminary data.</text>
</comment>
<dbReference type="SUPFAM" id="SSF111384">
    <property type="entry name" value="OmpH-like"/>
    <property type="match status" value="1"/>
</dbReference>
<dbReference type="PANTHER" id="PTHR35089:SF1">
    <property type="entry name" value="CHAPERONE PROTEIN SKP"/>
    <property type="match status" value="1"/>
</dbReference>
<evidence type="ECO:0000313" key="5">
    <source>
        <dbReference type="EMBL" id="MFD2261272.1"/>
    </source>
</evidence>
<dbReference type="EMBL" id="JBHUIP010000001">
    <property type="protein sequence ID" value="MFD2261272.1"/>
    <property type="molecule type" value="Genomic_DNA"/>
</dbReference>
<feature type="compositionally biased region" description="Low complexity" evidence="3">
    <location>
        <begin position="41"/>
        <end position="54"/>
    </location>
</feature>
<keyword evidence="6" id="KW-1185">Reference proteome</keyword>
<dbReference type="InterPro" id="IPR024930">
    <property type="entry name" value="Skp_dom_sf"/>
</dbReference>
<dbReference type="InterPro" id="IPR005632">
    <property type="entry name" value="Chaperone_Skp"/>
</dbReference>
<feature type="region of interest" description="Disordered" evidence="3">
    <location>
        <begin position="29"/>
        <end position="54"/>
    </location>
</feature>
<comment type="similarity">
    <text evidence="1">Belongs to the Skp family.</text>
</comment>
<protein>
    <submittedName>
        <fullName evidence="5">OmpH family outer membrane protein</fullName>
    </submittedName>
</protein>
<keyword evidence="2 4" id="KW-0732">Signal</keyword>
<evidence type="ECO:0000256" key="2">
    <source>
        <dbReference type="ARBA" id="ARBA00022729"/>
    </source>
</evidence>
<sequence>MNIRTLTTGVALIAVALSTPAFAQAPTGFTLTPPPAAPGEQSAPAAMPQAQPAPVTPQINPVQIPARPPAAAGARPAVAGAGAANVSIGVVDLGEVLGKSTAVKSLREQMEKQAQAAQAEFKKKEDDLRKEEQALNGQRASLSQEQFNEKGRALQAKFVEFQRQVAARRRQLAEGESQSMQPVQKTIEEILPQVATEKGINLILHRQAVMLNSNDLDLTTTLVTRLNQKMPKATLKLPALKTN</sequence>
<gene>
    <name evidence="5" type="ORF">ACFSM5_00110</name>
</gene>
<proteinExistence type="inferred from homology"/>
<feature type="region of interest" description="Disordered" evidence="3">
    <location>
        <begin position="116"/>
        <end position="147"/>
    </location>
</feature>
<dbReference type="PANTHER" id="PTHR35089">
    <property type="entry name" value="CHAPERONE PROTEIN SKP"/>
    <property type="match status" value="1"/>
</dbReference>
<dbReference type="RefSeq" id="WP_379873812.1">
    <property type="nucleotide sequence ID" value="NZ_JBHUIP010000001.1"/>
</dbReference>
<dbReference type="Proteomes" id="UP001597295">
    <property type="component" value="Unassembled WGS sequence"/>
</dbReference>
<evidence type="ECO:0000256" key="1">
    <source>
        <dbReference type="ARBA" id="ARBA00009091"/>
    </source>
</evidence>
<feature type="chain" id="PRO_5045655052" evidence="4">
    <location>
        <begin position="24"/>
        <end position="243"/>
    </location>
</feature>
<evidence type="ECO:0000256" key="4">
    <source>
        <dbReference type="SAM" id="SignalP"/>
    </source>
</evidence>